<dbReference type="InterPro" id="IPR044706">
    <property type="entry name" value="AUG5_plant"/>
</dbReference>
<keyword evidence="2" id="KW-1185">Reference proteome</keyword>
<accession>A0A8T3ASE1</accession>
<dbReference type="GO" id="GO:0070652">
    <property type="term" value="C:HAUS complex"/>
    <property type="evidence" value="ECO:0007669"/>
    <property type="project" value="InterPro"/>
</dbReference>
<dbReference type="PANTHER" id="PTHR34968">
    <property type="entry name" value="AUGMIN SUBUNIT 5"/>
    <property type="match status" value="1"/>
</dbReference>
<reference evidence="1" key="1">
    <citation type="journal article" date="2022" name="Front. Genet.">
        <title>Chromosome-Scale Assembly of the Dendrobium nobile Genome Provides Insights Into the Molecular Mechanism of the Biosynthesis of the Medicinal Active Ingredient of Dendrobium.</title>
        <authorList>
            <person name="Xu Q."/>
            <person name="Niu S.-C."/>
            <person name="Li K.-L."/>
            <person name="Zheng P.-J."/>
            <person name="Zhang X.-J."/>
            <person name="Jia Y."/>
            <person name="Liu Y."/>
            <person name="Niu Y.-X."/>
            <person name="Yu L.-H."/>
            <person name="Chen D.-F."/>
            <person name="Zhang G.-Q."/>
        </authorList>
    </citation>
    <scope>NUCLEOTIDE SEQUENCE</scope>
    <source>
        <tissue evidence="1">Leaf</tissue>
    </source>
</reference>
<dbReference type="GO" id="GO:0005876">
    <property type="term" value="C:spindle microtubule"/>
    <property type="evidence" value="ECO:0007669"/>
    <property type="project" value="InterPro"/>
</dbReference>
<dbReference type="AlphaFoldDB" id="A0A8T3ASE1"/>
<sequence length="54" mass="6389">MGVWAKERDVAGLRVIINSLTSEVQHLNKTCAEWKEADDSLRRKWKKIKEFDCR</sequence>
<evidence type="ECO:0000313" key="1">
    <source>
        <dbReference type="EMBL" id="KAI0498632.1"/>
    </source>
</evidence>
<name>A0A8T3ASE1_DENNO</name>
<comment type="caution">
    <text evidence="1">The sequence shown here is derived from an EMBL/GenBank/DDBJ whole genome shotgun (WGS) entry which is preliminary data.</text>
</comment>
<proteinExistence type="predicted"/>
<dbReference type="SMR" id="A0A8T3ASE1"/>
<dbReference type="InterPro" id="IPR029131">
    <property type="entry name" value="HAUS5"/>
</dbReference>
<dbReference type="GO" id="GO:0051225">
    <property type="term" value="P:spindle assembly"/>
    <property type="evidence" value="ECO:0007669"/>
    <property type="project" value="InterPro"/>
</dbReference>
<protein>
    <submittedName>
        <fullName evidence="1">Uncharacterized protein</fullName>
    </submittedName>
</protein>
<dbReference type="EMBL" id="JAGYWB010000014">
    <property type="protein sequence ID" value="KAI0498632.1"/>
    <property type="molecule type" value="Genomic_DNA"/>
</dbReference>
<dbReference type="OrthoDB" id="1721533at2759"/>
<gene>
    <name evidence="1" type="ORF">KFK09_019522</name>
</gene>
<dbReference type="Pfam" id="PF14817">
    <property type="entry name" value="HAUS5"/>
    <property type="match status" value="1"/>
</dbReference>
<dbReference type="PANTHER" id="PTHR34968:SF1">
    <property type="entry name" value="AUGMIN SUBUNIT 5"/>
    <property type="match status" value="1"/>
</dbReference>
<organism evidence="1 2">
    <name type="scientific">Dendrobium nobile</name>
    <name type="common">Orchid</name>
    <dbReference type="NCBI Taxonomy" id="94219"/>
    <lineage>
        <taxon>Eukaryota</taxon>
        <taxon>Viridiplantae</taxon>
        <taxon>Streptophyta</taxon>
        <taxon>Embryophyta</taxon>
        <taxon>Tracheophyta</taxon>
        <taxon>Spermatophyta</taxon>
        <taxon>Magnoliopsida</taxon>
        <taxon>Liliopsida</taxon>
        <taxon>Asparagales</taxon>
        <taxon>Orchidaceae</taxon>
        <taxon>Epidendroideae</taxon>
        <taxon>Malaxideae</taxon>
        <taxon>Dendrobiinae</taxon>
        <taxon>Dendrobium</taxon>
    </lineage>
</organism>
<evidence type="ECO:0000313" key="2">
    <source>
        <dbReference type="Proteomes" id="UP000829196"/>
    </source>
</evidence>
<dbReference type="Proteomes" id="UP000829196">
    <property type="component" value="Unassembled WGS sequence"/>
</dbReference>